<evidence type="ECO:0000313" key="2">
    <source>
        <dbReference type="EMBL" id="CCK70397.1"/>
    </source>
</evidence>
<accession>J7RYX7</accession>
<gene>
    <name evidence="2" type="primary">KNAG0E01310</name>
    <name evidence="2" type="ordered locus">KNAG_0E01310</name>
</gene>
<keyword evidence="1" id="KW-1133">Transmembrane helix</keyword>
<dbReference type="EMBL" id="HE978318">
    <property type="protein sequence ID" value="CCK70397.1"/>
    <property type="molecule type" value="Genomic_DNA"/>
</dbReference>
<keyword evidence="1" id="KW-0472">Membrane</keyword>
<evidence type="ECO:0000256" key="1">
    <source>
        <dbReference type="SAM" id="Phobius"/>
    </source>
</evidence>
<proteinExistence type="predicted"/>
<reference evidence="2 3" key="1">
    <citation type="journal article" date="2011" name="Proc. Natl. Acad. Sci. U.S.A.">
        <title>Evolutionary erosion of yeast sex chromosomes by mating-type switching accidents.</title>
        <authorList>
            <person name="Gordon J.L."/>
            <person name="Armisen D."/>
            <person name="Proux-Wera E."/>
            <person name="Oheigeartaigh S.S."/>
            <person name="Byrne K.P."/>
            <person name="Wolfe K.H."/>
        </authorList>
    </citation>
    <scope>NUCLEOTIDE SEQUENCE [LARGE SCALE GENOMIC DNA]</scope>
    <source>
        <strain evidence="3">ATCC MYA-139 / BCRC 22969 / CBS 8797 / CCRC 22969 / KCTC 17520 / NBRC 10181 / NCYC 3082</strain>
    </source>
</reference>
<reference evidence="3" key="2">
    <citation type="submission" date="2012-08" db="EMBL/GenBank/DDBJ databases">
        <title>Genome sequence of Kazachstania naganishii.</title>
        <authorList>
            <person name="Gordon J.L."/>
            <person name="Armisen D."/>
            <person name="Proux-Wera E."/>
            <person name="OhEigeartaigh S.S."/>
            <person name="Byrne K.P."/>
            <person name="Wolfe K.H."/>
        </authorList>
    </citation>
    <scope>NUCLEOTIDE SEQUENCE [LARGE SCALE GENOMIC DNA]</scope>
    <source>
        <strain evidence="3">ATCC MYA-139 / BCRC 22969 / CBS 8797 / CCRC 22969 / KCTC 17520 / NBRC 10181 / NCYC 3082</strain>
    </source>
</reference>
<dbReference type="HOGENOM" id="CLU_1384352_0_0_1"/>
<keyword evidence="1" id="KW-0812">Transmembrane</keyword>
<keyword evidence="3" id="KW-1185">Reference proteome</keyword>
<evidence type="ECO:0000313" key="3">
    <source>
        <dbReference type="Proteomes" id="UP000006310"/>
    </source>
</evidence>
<dbReference type="RefSeq" id="XP_022464643.1">
    <property type="nucleotide sequence ID" value="XM_022608114.1"/>
</dbReference>
<organism evidence="2 3">
    <name type="scientific">Huiozyma naganishii (strain ATCC MYA-139 / BCRC 22969 / CBS 8797 / KCTC 17520 / NBRC 10181 / NCYC 3082 / Yp74L-3)</name>
    <name type="common">Yeast</name>
    <name type="synonym">Kazachstania naganishii</name>
    <dbReference type="NCBI Taxonomy" id="1071383"/>
    <lineage>
        <taxon>Eukaryota</taxon>
        <taxon>Fungi</taxon>
        <taxon>Dikarya</taxon>
        <taxon>Ascomycota</taxon>
        <taxon>Saccharomycotina</taxon>
        <taxon>Saccharomycetes</taxon>
        <taxon>Saccharomycetales</taxon>
        <taxon>Saccharomycetaceae</taxon>
        <taxon>Huiozyma</taxon>
    </lineage>
</organism>
<sequence length="197" mass="22461">MLSAVLRGIGYLANLFLIIVPTLFLRVLLYMRFSLAVYHMFWLIRSGWKYVKLASNELRHHIRTWEKDSNTKELVLRSYRAFIIEGIRSRVPPYWNKFSKHLADQYLIIAGLEQGGSWAAVGYATKREQLYGEMQAFSNRSLYPKASSVSIWPGRFVGLPKVAPKELSVTGKGATHLFTELDATSYSKGTSHLISVD</sequence>
<dbReference type="GeneID" id="34526097"/>
<dbReference type="KEGG" id="kng:KNAG_0E01310"/>
<protein>
    <submittedName>
        <fullName evidence="2">Uncharacterized protein</fullName>
    </submittedName>
</protein>
<dbReference type="AlphaFoldDB" id="J7RYX7"/>
<feature type="transmembrane region" description="Helical" evidence="1">
    <location>
        <begin position="12"/>
        <end position="31"/>
    </location>
</feature>
<dbReference type="Proteomes" id="UP000006310">
    <property type="component" value="Chromosome 5"/>
</dbReference>
<name>J7RYX7_HUIN7</name>